<reference evidence="1" key="1">
    <citation type="submission" date="2021-01" db="UniProtKB">
        <authorList>
            <consortium name="EnsemblMetazoa"/>
        </authorList>
    </citation>
    <scope>IDENTIFICATION</scope>
</reference>
<name>A0A7M7GEJ9_NASVI</name>
<sequence length="188" mass="20838">MKMRGNPELVAPRNVYCWAGILILISSFAGCAAVSGSCLSYGHSCWGAHGKRSGVVRPVDSLMPSDLSLKHPAAGQRVVSPSFGERWLLSRLVNRQLMQVPLRGRMLTQPLGDELPEVTSLAKHSLPLDKLSGSVDVRDLAKEEQRISEGEESHILPYPQSKDFPNDDEHAIKMGFYKLLKNFDEKLK</sequence>
<dbReference type="KEGG" id="nvi:100679516"/>
<organism evidence="1 2">
    <name type="scientific">Nasonia vitripennis</name>
    <name type="common">Parasitic wasp</name>
    <dbReference type="NCBI Taxonomy" id="7425"/>
    <lineage>
        <taxon>Eukaryota</taxon>
        <taxon>Metazoa</taxon>
        <taxon>Ecdysozoa</taxon>
        <taxon>Arthropoda</taxon>
        <taxon>Hexapoda</taxon>
        <taxon>Insecta</taxon>
        <taxon>Pterygota</taxon>
        <taxon>Neoptera</taxon>
        <taxon>Endopterygota</taxon>
        <taxon>Hymenoptera</taxon>
        <taxon>Apocrita</taxon>
        <taxon>Proctotrupomorpha</taxon>
        <taxon>Chalcidoidea</taxon>
        <taxon>Pteromalidae</taxon>
        <taxon>Pteromalinae</taxon>
        <taxon>Nasonia</taxon>
    </lineage>
</organism>
<dbReference type="PROSITE" id="PS51257">
    <property type="entry name" value="PROKAR_LIPOPROTEIN"/>
    <property type="match status" value="1"/>
</dbReference>
<dbReference type="OrthoDB" id="7700536at2759"/>
<dbReference type="Proteomes" id="UP000002358">
    <property type="component" value="Unassembled WGS sequence"/>
</dbReference>
<proteinExistence type="predicted"/>
<evidence type="ECO:0000313" key="2">
    <source>
        <dbReference type="Proteomes" id="UP000002358"/>
    </source>
</evidence>
<keyword evidence="2" id="KW-1185">Reference proteome</keyword>
<dbReference type="RefSeq" id="XP_003425623.2">
    <property type="nucleotide sequence ID" value="XM_003425575.5"/>
</dbReference>
<dbReference type="InParanoid" id="A0A7M7GEJ9"/>
<accession>A0A7M7GEJ9</accession>
<dbReference type="CTD" id="41711"/>
<evidence type="ECO:0000313" key="1">
    <source>
        <dbReference type="EnsemblMetazoa" id="XP_003425623"/>
    </source>
</evidence>
<dbReference type="EnsemblMetazoa" id="XM_003425575">
    <property type="protein sequence ID" value="XP_003425623"/>
    <property type="gene ID" value="LOC100679516"/>
</dbReference>
<dbReference type="AlphaFoldDB" id="A0A7M7GEJ9"/>
<dbReference type="GeneID" id="100679516"/>
<protein>
    <submittedName>
        <fullName evidence="1">Uncharacterized protein</fullName>
    </submittedName>
</protein>